<feature type="transmembrane region" description="Helical" evidence="1">
    <location>
        <begin position="29"/>
        <end position="49"/>
    </location>
</feature>
<dbReference type="AlphaFoldDB" id="A0A221JZ31"/>
<dbReference type="EMBL" id="CP022415">
    <property type="protein sequence ID" value="ASM72005.1"/>
    <property type="molecule type" value="Genomic_DNA"/>
</dbReference>
<gene>
    <name evidence="2" type="ORF">SULPSESMR1_01181</name>
</gene>
<evidence type="ECO:0000256" key="1">
    <source>
        <dbReference type="SAM" id="Phobius"/>
    </source>
</evidence>
<keyword evidence="1" id="KW-0472">Membrane</keyword>
<dbReference type="STRING" id="1402135.SAMN05444149_101486"/>
<proteinExistence type="predicted"/>
<feature type="transmembrane region" description="Helical" evidence="1">
    <location>
        <begin position="6"/>
        <end position="22"/>
    </location>
</feature>
<keyword evidence="3" id="KW-1185">Reference proteome</keyword>
<accession>A0A221JZ31</accession>
<organism evidence="2 3">
    <name type="scientific">Pseudosulfitobacter pseudonitzschiae</name>
    <dbReference type="NCBI Taxonomy" id="1402135"/>
    <lineage>
        <taxon>Bacteria</taxon>
        <taxon>Pseudomonadati</taxon>
        <taxon>Pseudomonadota</taxon>
        <taxon>Alphaproteobacteria</taxon>
        <taxon>Rhodobacterales</taxon>
        <taxon>Roseobacteraceae</taxon>
        <taxon>Pseudosulfitobacter</taxon>
    </lineage>
</organism>
<feature type="transmembrane region" description="Helical" evidence="1">
    <location>
        <begin position="55"/>
        <end position="76"/>
    </location>
</feature>
<dbReference type="KEGG" id="spse:SULPSESMR1_01181"/>
<protein>
    <recommendedName>
        <fullName evidence="4">NfeD-like C-terminal domain-containing protein</fullName>
    </recommendedName>
</protein>
<evidence type="ECO:0000313" key="3">
    <source>
        <dbReference type="Proteomes" id="UP000199754"/>
    </source>
</evidence>
<evidence type="ECO:0008006" key="4">
    <source>
        <dbReference type="Google" id="ProtNLM"/>
    </source>
</evidence>
<keyword evidence="1" id="KW-1133">Transmembrane helix</keyword>
<evidence type="ECO:0000313" key="2">
    <source>
        <dbReference type="EMBL" id="ASM72005.1"/>
    </source>
</evidence>
<name>A0A221JZ31_9RHOB</name>
<sequence>MMAGLVGIWWVWLAVAIALGVVEVLAPGFIFLGFALGALVMAAVVGFLAPGLTLALALAIFAGLSLLAWIVLRLVFRRQSSGARRVLHDIND</sequence>
<reference evidence="2 3" key="1">
    <citation type="submission" date="2017-07" db="EMBL/GenBank/DDBJ databases">
        <title>Genome Sequence of Sulfitobacter pseudonitzschiae Strain SMR1 Isolated from a culture of the Diatom Skeletonema marinoi.</title>
        <authorList>
            <person name="Topel M."/>
            <person name="Pinder M.I.M."/>
            <person name="Johansson O.N."/>
            <person name="Kourtchenko O."/>
            <person name="Godhe A."/>
            <person name="Clarke A.K."/>
        </authorList>
    </citation>
    <scope>NUCLEOTIDE SEQUENCE [LARGE SCALE GENOMIC DNA]</scope>
    <source>
        <strain evidence="2 3">SMR1</strain>
    </source>
</reference>
<keyword evidence="1" id="KW-0812">Transmembrane</keyword>
<dbReference type="Proteomes" id="UP000199754">
    <property type="component" value="Chromosome"/>
</dbReference>